<feature type="region of interest" description="Disordered" evidence="1">
    <location>
        <begin position="1"/>
        <end position="24"/>
    </location>
</feature>
<reference evidence="2" key="1">
    <citation type="submission" date="2018-11" db="EMBL/GenBank/DDBJ databases">
        <authorList>
            <consortium name="Genoscope - CEA"/>
            <person name="William W."/>
        </authorList>
    </citation>
    <scope>NUCLEOTIDE SEQUENCE</scope>
</reference>
<gene>
    <name evidence="2" type="ORF">BOLC8T52809H</name>
</gene>
<accession>A0A3P6G3L2</accession>
<sequence length="56" mass="6804">MGYRRKFRKRKRRTDASVSSISPRLHPSKFCRRRKTGYWRILFVMPMQSLKSSSQI</sequence>
<evidence type="ECO:0000313" key="2">
    <source>
        <dbReference type="EMBL" id="VDD59580.1"/>
    </source>
</evidence>
<feature type="compositionally biased region" description="Basic residues" evidence="1">
    <location>
        <begin position="1"/>
        <end position="13"/>
    </location>
</feature>
<name>A0A3P6G3L2_BRAOL</name>
<protein>
    <submittedName>
        <fullName evidence="2">Uncharacterized protein</fullName>
    </submittedName>
</protein>
<dbReference type="AlphaFoldDB" id="A0A3P6G3L2"/>
<organism evidence="2">
    <name type="scientific">Brassica oleracea</name>
    <name type="common">Wild cabbage</name>
    <dbReference type="NCBI Taxonomy" id="3712"/>
    <lineage>
        <taxon>Eukaryota</taxon>
        <taxon>Viridiplantae</taxon>
        <taxon>Streptophyta</taxon>
        <taxon>Embryophyta</taxon>
        <taxon>Tracheophyta</taxon>
        <taxon>Spermatophyta</taxon>
        <taxon>Magnoliopsida</taxon>
        <taxon>eudicotyledons</taxon>
        <taxon>Gunneridae</taxon>
        <taxon>Pentapetalae</taxon>
        <taxon>rosids</taxon>
        <taxon>malvids</taxon>
        <taxon>Brassicales</taxon>
        <taxon>Brassicaceae</taxon>
        <taxon>Brassiceae</taxon>
        <taxon>Brassica</taxon>
    </lineage>
</organism>
<evidence type="ECO:0000256" key="1">
    <source>
        <dbReference type="SAM" id="MobiDB-lite"/>
    </source>
</evidence>
<proteinExistence type="predicted"/>
<dbReference type="EMBL" id="LR031879">
    <property type="protein sequence ID" value="VDD59580.1"/>
    <property type="molecule type" value="Genomic_DNA"/>
</dbReference>